<dbReference type="AlphaFoldDB" id="A0A6A4RN20"/>
<organism evidence="1 2">
    <name type="scientific">Scophthalmus maximus</name>
    <name type="common">Turbot</name>
    <name type="synonym">Psetta maxima</name>
    <dbReference type="NCBI Taxonomy" id="52904"/>
    <lineage>
        <taxon>Eukaryota</taxon>
        <taxon>Metazoa</taxon>
        <taxon>Chordata</taxon>
        <taxon>Craniata</taxon>
        <taxon>Vertebrata</taxon>
        <taxon>Euteleostomi</taxon>
        <taxon>Actinopterygii</taxon>
        <taxon>Neopterygii</taxon>
        <taxon>Teleostei</taxon>
        <taxon>Neoteleostei</taxon>
        <taxon>Acanthomorphata</taxon>
        <taxon>Carangaria</taxon>
        <taxon>Pleuronectiformes</taxon>
        <taxon>Pleuronectoidei</taxon>
        <taxon>Scophthalmidae</taxon>
        <taxon>Scophthalmus</taxon>
    </lineage>
</organism>
<dbReference type="EMBL" id="VEVO01003478">
    <property type="protein sequence ID" value="KAF0021649.1"/>
    <property type="molecule type" value="Genomic_DNA"/>
</dbReference>
<dbReference type="Proteomes" id="UP000438429">
    <property type="component" value="Unassembled WGS sequence"/>
</dbReference>
<name>A0A6A4RN20_SCOMX</name>
<protein>
    <submittedName>
        <fullName evidence="1">Uncharacterized protein</fullName>
    </submittedName>
</protein>
<comment type="caution">
    <text evidence="1">The sequence shown here is derived from an EMBL/GenBank/DDBJ whole genome shotgun (WGS) entry which is preliminary data.</text>
</comment>
<gene>
    <name evidence="1" type="ORF">F2P81_026098</name>
</gene>
<evidence type="ECO:0000313" key="2">
    <source>
        <dbReference type="Proteomes" id="UP000438429"/>
    </source>
</evidence>
<proteinExistence type="predicted"/>
<accession>A0A6A4RN20</accession>
<evidence type="ECO:0000313" key="1">
    <source>
        <dbReference type="EMBL" id="KAF0021649.1"/>
    </source>
</evidence>
<reference evidence="1 2" key="1">
    <citation type="submission" date="2019-06" db="EMBL/GenBank/DDBJ databases">
        <title>Draft genomes of female and male turbot (Scophthalmus maximus).</title>
        <authorList>
            <person name="Xu H."/>
            <person name="Xu X.-W."/>
            <person name="Shao C."/>
            <person name="Chen S."/>
        </authorList>
    </citation>
    <scope>NUCLEOTIDE SEQUENCE [LARGE SCALE GENOMIC DNA]</scope>
    <source>
        <strain evidence="1">Ysfricsl-2016a</strain>
        <tissue evidence="1">Blood</tissue>
    </source>
</reference>
<sequence length="79" mass="8571">MLQQESYRGAFSDSQMLLFTGESGRDDTQQALLRGCKNAFKHYQSSGAALLGIMGEKGWAVEHLSKEHVADHIAQGSSG</sequence>